<accession>A0AAW1IV83</accession>
<reference evidence="1 2" key="1">
    <citation type="journal article" date="2024" name="BMC Genomics">
        <title>De novo assembly and annotation of Popillia japonica's genome with initial clues to its potential as an invasive pest.</title>
        <authorList>
            <person name="Cucini C."/>
            <person name="Boschi S."/>
            <person name="Funari R."/>
            <person name="Cardaioli E."/>
            <person name="Iannotti N."/>
            <person name="Marturano G."/>
            <person name="Paoli F."/>
            <person name="Bruttini M."/>
            <person name="Carapelli A."/>
            <person name="Frati F."/>
            <person name="Nardi F."/>
        </authorList>
    </citation>
    <scope>NUCLEOTIDE SEQUENCE [LARGE SCALE GENOMIC DNA]</scope>
    <source>
        <strain evidence="1">DMR45628</strain>
    </source>
</reference>
<sequence length="101" mass="11519">MYHNFETKKALENWTTYEGCLISSRDPIEIFSEMLDKMLKMVVDKQHGSKDSKNGETTETVLSNIIAPVEGTNHLSNKKLSSKKLSTNVMTFRKLSFNKCT</sequence>
<protein>
    <submittedName>
        <fullName evidence="1">Uncharacterized protein</fullName>
    </submittedName>
</protein>
<comment type="caution">
    <text evidence="1">The sequence shown here is derived from an EMBL/GenBank/DDBJ whole genome shotgun (WGS) entry which is preliminary data.</text>
</comment>
<evidence type="ECO:0000313" key="2">
    <source>
        <dbReference type="Proteomes" id="UP001458880"/>
    </source>
</evidence>
<dbReference type="AlphaFoldDB" id="A0AAW1IV83"/>
<dbReference type="Proteomes" id="UP001458880">
    <property type="component" value="Unassembled WGS sequence"/>
</dbReference>
<organism evidence="1 2">
    <name type="scientific">Popillia japonica</name>
    <name type="common">Japanese beetle</name>
    <dbReference type="NCBI Taxonomy" id="7064"/>
    <lineage>
        <taxon>Eukaryota</taxon>
        <taxon>Metazoa</taxon>
        <taxon>Ecdysozoa</taxon>
        <taxon>Arthropoda</taxon>
        <taxon>Hexapoda</taxon>
        <taxon>Insecta</taxon>
        <taxon>Pterygota</taxon>
        <taxon>Neoptera</taxon>
        <taxon>Endopterygota</taxon>
        <taxon>Coleoptera</taxon>
        <taxon>Polyphaga</taxon>
        <taxon>Scarabaeiformia</taxon>
        <taxon>Scarabaeidae</taxon>
        <taxon>Rutelinae</taxon>
        <taxon>Popillia</taxon>
    </lineage>
</organism>
<dbReference type="EMBL" id="JASPKY010000531">
    <property type="protein sequence ID" value="KAK9693772.1"/>
    <property type="molecule type" value="Genomic_DNA"/>
</dbReference>
<evidence type="ECO:0000313" key="1">
    <source>
        <dbReference type="EMBL" id="KAK9693772.1"/>
    </source>
</evidence>
<name>A0AAW1IV83_POPJA</name>
<keyword evidence="2" id="KW-1185">Reference proteome</keyword>
<proteinExistence type="predicted"/>
<gene>
    <name evidence="1" type="ORF">QE152_g33971</name>
</gene>